<dbReference type="PANTHER" id="PTHR43031">
    <property type="entry name" value="FAD-DEPENDENT OXIDOREDUCTASE"/>
    <property type="match status" value="1"/>
</dbReference>
<keyword evidence="1" id="KW-0472">Membrane</keyword>
<accession>A0A485M5N5</accession>
<evidence type="ECO:0000313" key="3">
    <source>
        <dbReference type="EMBL" id="VFU18910.1"/>
    </source>
</evidence>
<dbReference type="Gene3D" id="3.40.250.10">
    <property type="entry name" value="Rhodanese-like domain"/>
    <property type="match status" value="1"/>
</dbReference>
<reference evidence="3" key="1">
    <citation type="submission" date="2019-03" db="EMBL/GenBank/DDBJ databases">
        <authorList>
            <person name="Hao L."/>
        </authorList>
    </citation>
    <scope>NUCLEOTIDE SEQUENCE</scope>
</reference>
<dbReference type="GO" id="GO:0016740">
    <property type="term" value="F:transferase activity"/>
    <property type="evidence" value="ECO:0007669"/>
    <property type="project" value="UniProtKB-KW"/>
</dbReference>
<proteinExistence type="predicted"/>
<dbReference type="InterPro" id="IPR001763">
    <property type="entry name" value="Rhodanese-like_dom"/>
</dbReference>
<evidence type="ECO:0000256" key="1">
    <source>
        <dbReference type="SAM" id="Phobius"/>
    </source>
</evidence>
<dbReference type="SUPFAM" id="SSF52821">
    <property type="entry name" value="Rhodanese/Cell cycle control phosphatase"/>
    <property type="match status" value="1"/>
</dbReference>
<evidence type="ECO:0000259" key="2">
    <source>
        <dbReference type="PROSITE" id="PS50206"/>
    </source>
</evidence>
<feature type="domain" description="Rhodanese" evidence="2">
    <location>
        <begin position="75"/>
        <end position="169"/>
    </location>
</feature>
<dbReference type="InterPro" id="IPR050229">
    <property type="entry name" value="GlpE_sulfurtransferase"/>
</dbReference>
<keyword evidence="3" id="KW-0808">Transferase</keyword>
<dbReference type="InterPro" id="IPR036873">
    <property type="entry name" value="Rhodanese-like_dom_sf"/>
</dbReference>
<dbReference type="PROSITE" id="PS50206">
    <property type="entry name" value="RHODANESE_3"/>
    <property type="match status" value="1"/>
</dbReference>
<protein>
    <submittedName>
        <fullName evidence="3">Rhodanese-related sulfurtransferase</fullName>
    </submittedName>
</protein>
<feature type="transmembrane region" description="Helical" evidence="1">
    <location>
        <begin position="17"/>
        <end position="38"/>
    </location>
</feature>
<dbReference type="EMBL" id="CAADRM010000161">
    <property type="protein sequence ID" value="VFU18910.1"/>
    <property type="molecule type" value="Genomic_DNA"/>
</dbReference>
<dbReference type="CDD" id="cd00158">
    <property type="entry name" value="RHOD"/>
    <property type="match status" value="1"/>
</dbReference>
<name>A0A485M5N5_9ZZZZ</name>
<dbReference type="SMART" id="SM00450">
    <property type="entry name" value="RHOD"/>
    <property type="match status" value="1"/>
</dbReference>
<sequence length="183" mass="19834">MKSPVEGIIEIRAVRQALWQTLVIIVLAVALGAGTNALRSDGIPLVHDWSPEARLRDGQGNRTDISLEEAARLFHESGAVFFDARSGEEYLSGHIRGARSLPLDDADLVLEETAGDISPDTPLITYCDGEACSLSHDLAGILKEFGFEEVRVLVNGWTLWLEAGLPVEQGLKPDERERSSGGS</sequence>
<dbReference type="PANTHER" id="PTHR43031:SF1">
    <property type="entry name" value="PYRIDINE NUCLEOTIDE-DISULPHIDE OXIDOREDUCTASE"/>
    <property type="match status" value="1"/>
</dbReference>
<dbReference type="Pfam" id="PF00581">
    <property type="entry name" value="Rhodanese"/>
    <property type="match status" value="1"/>
</dbReference>
<organism evidence="3">
    <name type="scientific">anaerobic digester metagenome</name>
    <dbReference type="NCBI Taxonomy" id="1263854"/>
    <lineage>
        <taxon>unclassified sequences</taxon>
        <taxon>metagenomes</taxon>
        <taxon>ecological metagenomes</taxon>
    </lineage>
</organism>
<keyword evidence="1" id="KW-1133">Transmembrane helix</keyword>
<dbReference type="AlphaFoldDB" id="A0A485M5N5"/>
<gene>
    <name evidence="3" type="ORF">SCFA_920006</name>
</gene>
<keyword evidence="1" id="KW-0812">Transmembrane</keyword>